<dbReference type="RefSeq" id="WP_377850927.1">
    <property type="nucleotide sequence ID" value="NZ_JBHLZU010000006.1"/>
</dbReference>
<reference evidence="2 3" key="1">
    <citation type="submission" date="2024-09" db="EMBL/GenBank/DDBJ databases">
        <authorList>
            <person name="Sun Q."/>
            <person name="Mori K."/>
        </authorList>
    </citation>
    <scope>NUCLEOTIDE SEQUENCE [LARGE SCALE GENOMIC DNA]</scope>
    <source>
        <strain evidence="2 3">TBRC 7907</strain>
    </source>
</reference>
<protein>
    <submittedName>
        <fullName evidence="2">Uncharacterized protein</fullName>
    </submittedName>
</protein>
<proteinExistence type="predicted"/>
<evidence type="ECO:0000313" key="2">
    <source>
        <dbReference type="EMBL" id="MFB9903770.1"/>
    </source>
</evidence>
<comment type="caution">
    <text evidence="2">The sequence shown here is derived from an EMBL/GenBank/DDBJ whole genome shotgun (WGS) entry which is preliminary data.</text>
</comment>
<gene>
    <name evidence="2" type="ORF">ACFFQA_07455</name>
</gene>
<organism evidence="2 3">
    <name type="scientific">Allokutzneria oryzae</name>
    <dbReference type="NCBI Taxonomy" id="1378989"/>
    <lineage>
        <taxon>Bacteria</taxon>
        <taxon>Bacillati</taxon>
        <taxon>Actinomycetota</taxon>
        <taxon>Actinomycetes</taxon>
        <taxon>Pseudonocardiales</taxon>
        <taxon>Pseudonocardiaceae</taxon>
        <taxon>Allokutzneria</taxon>
    </lineage>
</organism>
<evidence type="ECO:0000256" key="1">
    <source>
        <dbReference type="SAM" id="MobiDB-lite"/>
    </source>
</evidence>
<evidence type="ECO:0000313" key="3">
    <source>
        <dbReference type="Proteomes" id="UP001589693"/>
    </source>
</evidence>
<sequence length="73" mass="7212">MGHNDCGRGTFLGALAVGGAALTVGASGAYALPKYISGKVIQAALNNARDGKGAKDSAGRFSAKPGKGTYLLT</sequence>
<feature type="compositionally biased region" description="Basic and acidic residues" evidence="1">
    <location>
        <begin position="49"/>
        <end position="58"/>
    </location>
</feature>
<keyword evidence="3" id="KW-1185">Reference proteome</keyword>
<name>A0ABV5ZSC1_9PSEU</name>
<accession>A0ABV5ZSC1</accession>
<dbReference type="EMBL" id="JBHLZU010000006">
    <property type="protein sequence ID" value="MFB9903770.1"/>
    <property type="molecule type" value="Genomic_DNA"/>
</dbReference>
<dbReference type="Proteomes" id="UP001589693">
    <property type="component" value="Unassembled WGS sequence"/>
</dbReference>
<feature type="region of interest" description="Disordered" evidence="1">
    <location>
        <begin position="49"/>
        <end position="73"/>
    </location>
</feature>